<keyword evidence="6" id="KW-1133">Transmembrane helix</keyword>
<gene>
    <name evidence="7" type="ORF">CCDG5_1212</name>
</gene>
<keyword evidence="4" id="KW-0051">Antiviral defense</keyword>
<dbReference type="STRING" id="29343.CCDG5_1212"/>
<dbReference type="PATRIC" id="fig|29343.3.peg.1276"/>
<comment type="similarity">
    <text evidence="2">Belongs to the CRISPR system Cmr5 family.</text>
</comment>
<dbReference type="CDD" id="cd09749">
    <property type="entry name" value="Cmr5_III-B"/>
    <property type="match status" value="1"/>
</dbReference>
<evidence type="ECO:0000256" key="6">
    <source>
        <dbReference type="SAM" id="Phobius"/>
    </source>
</evidence>
<evidence type="ECO:0000256" key="4">
    <source>
        <dbReference type="ARBA" id="ARBA00023118"/>
    </source>
</evidence>
<keyword evidence="3" id="KW-0963">Cytoplasm</keyword>
<evidence type="ECO:0000256" key="2">
    <source>
        <dbReference type="ARBA" id="ARBA00006161"/>
    </source>
</evidence>
<evidence type="ECO:0000313" key="7">
    <source>
        <dbReference type="EMBL" id="CDZ24327.1"/>
    </source>
</evidence>
<keyword evidence="6" id="KW-0472">Membrane</keyword>
<feature type="transmembrane region" description="Helical" evidence="6">
    <location>
        <begin position="35"/>
        <end position="52"/>
    </location>
</feature>
<dbReference type="OrthoDB" id="1716617at2"/>
<dbReference type="Pfam" id="PF09701">
    <property type="entry name" value="Cas_Cmr5"/>
    <property type="match status" value="1"/>
</dbReference>
<accession>A0A078KP70</accession>
<dbReference type="AlphaFoldDB" id="A0A078KP70"/>
<dbReference type="KEGG" id="ccel:CCDG5_1212"/>
<reference evidence="8" key="1">
    <citation type="submission" date="2014-07" db="EMBL/GenBank/DDBJ databases">
        <authorList>
            <person name="Wibberg D."/>
        </authorList>
    </citation>
    <scope>NUCLEOTIDE SEQUENCE [LARGE SCALE GENOMIC DNA]</scope>
    <source>
        <strain evidence="8">DG5</strain>
    </source>
</reference>
<protein>
    <recommendedName>
        <fullName evidence="5">CRISPR type III-B/RAMP module-associated protein Cmr5</fullName>
    </recommendedName>
</protein>
<name>A0A078KP70_9FIRM</name>
<dbReference type="NCBIfam" id="TIGR01881">
    <property type="entry name" value="cas_Cmr5"/>
    <property type="match status" value="1"/>
</dbReference>
<dbReference type="GO" id="GO:0051607">
    <property type="term" value="P:defense response to virus"/>
    <property type="evidence" value="ECO:0007669"/>
    <property type="project" value="UniProtKB-KW"/>
</dbReference>
<dbReference type="Proteomes" id="UP000032431">
    <property type="component" value="Chromosome I"/>
</dbReference>
<organism evidence="7 8">
    <name type="scientific">[Clostridium] cellulosi</name>
    <dbReference type="NCBI Taxonomy" id="29343"/>
    <lineage>
        <taxon>Bacteria</taxon>
        <taxon>Bacillati</taxon>
        <taxon>Bacillota</taxon>
        <taxon>Clostridia</taxon>
        <taxon>Eubacteriales</taxon>
        <taxon>Oscillospiraceae</taxon>
        <taxon>Oscillospiraceae incertae sedis</taxon>
    </lineage>
</organism>
<dbReference type="EMBL" id="LM995447">
    <property type="protein sequence ID" value="CDZ24327.1"/>
    <property type="molecule type" value="Genomic_DNA"/>
</dbReference>
<dbReference type="GO" id="GO:0005737">
    <property type="term" value="C:cytoplasm"/>
    <property type="evidence" value="ECO:0007669"/>
    <property type="project" value="UniProtKB-SubCell"/>
</dbReference>
<evidence type="ECO:0000256" key="1">
    <source>
        <dbReference type="ARBA" id="ARBA00004496"/>
    </source>
</evidence>
<sequence>MTKNVVNERAKFAFEKVSKLHGEALQKYRSHVRSLPAMILSNGFGLAMAFIYSKSDYRIFYKHINEWFKEQKTPGFDGNDLMGIIAESEIDTYRFLEAETLALLEWLKRFAEGADSQ</sequence>
<dbReference type="SUPFAM" id="SSF158568">
    <property type="entry name" value="AF1862-like"/>
    <property type="match status" value="1"/>
</dbReference>
<dbReference type="Gene3D" id="1.10.520.30">
    <property type="entry name" value="AF1862-like domain"/>
    <property type="match status" value="1"/>
</dbReference>
<keyword evidence="8" id="KW-1185">Reference proteome</keyword>
<proteinExistence type="inferred from homology"/>
<comment type="subcellular location">
    <subcellularLocation>
        <location evidence="1">Cytoplasm</location>
    </subcellularLocation>
</comment>
<evidence type="ECO:0000313" key="8">
    <source>
        <dbReference type="Proteomes" id="UP000032431"/>
    </source>
</evidence>
<evidence type="ECO:0000256" key="3">
    <source>
        <dbReference type="ARBA" id="ARBA00022490"/>
    </source>
</evidence>
<keyword evidence="6" id="KW-0812">Transmembrane</keyword>
<dbReference type="InterPro" id="IPR023101">
    <property type="entry name" value="AF1862-like_dom_sf"/>
</dbReference>
<dbReference type="HOGENOM" id="CLU_120836_2_1_9"/>
<dbReference type="InterPro" id="IPR010160">
    <property type="entry name" value="CRISPR-assoc_prot_Cmr5"/>
</dbReference>
<evidence type="ECO:0000256" key="5">
    <source>
        <dbReference type="ARBA" id="ARBA00030001"/>
    </source>
</evidence>